<dbReference type="EMBL" id="CP069362">
    <property type="protein sequence ID" value="WGS65389.1"/>
    <property type="molecule type" value="Genomic_DNA"/>
</dbReference>
<reference evidence="11 12" key="1">
    <citation type="submission" date="2021-02" db="EMBL/GenBank/DDBJ databases">
        <title>Characterization of Marinitoga sp. nov. str. BP5-C20A.</title>
        <authorList>
            <person name="Erauso G."/>
            <person name="Postec A."/>
        </authorList>
    </citation>
    <scope>NUCLEOTIDE SEQUENCE [LARGE SCALE GENOMIC DNA]</scope>
    <source>
        <strain evidence="11 12">BP5-C20A</strain>
    </source>
</reference>
<evidence type="ECO:0000256" key="1">
    <source>
        <dbReference type="ARBA" id="ARBA00022448"/>
    </source>
</evidence>
<feature type="transmembrane region" description="Helical" evidence="10">
    <location>
        <begin position="94"/>
        <end position="112"/>
    </location>
</feature>
<evidence type="ECO:0000256" key="7">
    <source>
        <dbReference type="ARBA" id="ARBA00022982"/>
    </source>
</evidence>
<gene>
    <name evidence="10" type="primary">rnfD</name>
    <name evidence="11" type="ORF">JRV97_02200</name>
</gene>
<feature type="modified residue" description="FMN phosphoryl threonine" evidence="10">
    <location>
        <position position="156"/>
    </location>
</feature>
<keyword evidence="9 10" id="KW-0472">Membrane</keyword>
<feature type="transmembrane region" description="Helical" evidence="10">
    <location>
        <begin position="271"/>
        <end position="290"/>
    </location>
</feature>
<evidence type="ECO:0000256" key="2">
    <source>
        <dbReference type="ARBA" id="ARBA00022553"/>
    </source>
</evidence>
<dbReference type="Proteomes" id="UP001232493">
    <property type="component" value="Chromosome"/>
</dbReference>
<dbReference type="PANTHER" id="PTHR30578">
    <property type="entry name" value="ELECTRON TRANSPORT COMPLEX PROTEIN RNFD"/>
    <property type="match status" value="1"/>
</dbReference>
<evidence type="ECO:0000256" key="5">
    <source>
        <dbReference type="ARBA" id="ARBA00022692"/>
    </source>
</evidence>
<feature type="transmembrane region" description="Helical" evidence="10">
    <location>
        <begin position="239"/>
        <end position="259"/>
    </location>
</feature>
<evidence type="ECO:0000256" key="9">
    <source>
        <dbReference type="ARBA" id="ARBA00023136"/>
    </source>
</evidence>
<evidence type="ECO:0000313" key="11">
    <source>
        <dbReference type="EMBL" id="WGS65389.1"/>
    </source>
</evidence>
<feature type="transmembrane region" description="Helical" evidence="10">
    <location>
        <begin position="296"/>
        <end position="314"/>
    </location>
</feature>
<organism evidence="11 12">
    <name type="scientific">Marinitoga aeolica</name>
    <dbReference type="NCBI Taxonomy" id="2809031"/>
    <lineage>
        <taxon>Bacteria</taxon>
        <taxon>Thermotogati</taxon>
        <taxon>Thermotogota</taxon>
        <taxon>Thermotogae</taxon>
        <taxon>Petrotogales</taxon>
        <taxon>Petrotogaceae</taxon>
        <taxon>Marinitoga</taxon>
    </lineage>
</organism>
<comment type="similarity">
    <text evidence="10">Belongs to the NqrB/RnfD family.</text>
</comment>
<feature type="transmembrane region" description="Helical" evidence="10">
    <location>
        <begin position="20"/>
        <end position="38"/>
    </location>
</feature>
<dbReference type="InterPro" id="IPR004338">
    <property type="entry name" value="NqrB/RnfD"/>
</dbReference>
<keyword evidence="2 10" id="KW-0597">Phosphoprotein</keyword>
<keyword evidence="3 10" id="KW-0285">Flavoprotein</keyword>
<keyword evidence="5 10" id="KW-0812">Transmembrane</keyword>
<evidence type="ECO:0000256" key="6">
    <source>
        <dbReference type="ARBA" id="ARBA00022967"/>
    </source>
</evidence>
<evidence type="ECO:0000256" key="10">
    <source>
        <dbReference type="HAMAP-Rule" id="MF_00462"/>
    </source>
</evidence>
<protein>
    <recommendedName>
        <fullName evidence="10">Ion-translocating oxidoreductase complex subunit D</fullName>
        <ecNumber evidence="10">7.-.-.-</ecNumber>
    </recommendedName>
    <alternativeName>
        <fullName evidence="10">Rnf electron transport complex subunit D</fullName>
    </alternativeName>
</protein>
<keyword evidence="12" id="KW-1185">Reference proteome</keyword>
<dbReference type="InterPro" id="IPR011303">
    <property type="entry name" value="RnfD_bac"/>
</dbReference>
<feature type="transmembrane region" description="Helical" evidence="10">
    <location>
        <begin position="124"/>
        <end position="142"/>
    </location>
</feature>
<keyword evidence="1 10" id="KW-0813">Transport</keyword>
<dbReference type="EC" id="7.-.-.-" evidence="10"/>
<evidence type="ECO:0000256" key="4">
    <source>
        <dbReference type="ARBA" id="ARBA00022643"/>
    </source>
</evidence>
<evidence type="ECO:0000313" key="12">
    <source>
        <dbReference type="Proteomes" id="UP001232493"/>
    </source>
</evidence>
<dbReference type="Pfam" id="PF03116">
    <property type="entry name" value="NQR2_RnfD_RnfE"/>
    <property type="match status" value="1"/>
</dbReference>
<keyword evidence="7 10" id="KW-0249">Electron transport</keyword>
<proteinExistence type="inferred from homology"/>
<evidence type="ECO:0000256" key="8">
    <source>
        <dbReference type="ARBA" id="ARBA00022989"/>
    </source>
</evidence>
<dbReference type="PANTHER" id="PTHR30578:SF0">
    <property type="entry name" value="ION-TRANSLOCATING OXIDOREDUCTASE COMPLEX SUBUNIT D"/>
    <property type="match status" value="1"/>
</dbReference>
<keyword evidence="10" id="KW-1003">Cell membrane</keyword>
<comment type="function">
    <text evidence="10">Part of a membrane-bound complex that couples electron transfer with translocation of ions across the membrane.</text>
</comment>
<keyword evidence="6 10" id="KW-1278">Translocase</keyword>
<comment type="cofactor">
    <cofactor evidence="10">
        <name>FMN</name>
        <dbReference type="ChEBI" id="CHEBI:58210"/>
    </cofactor>
</comment>
<comment type="subcellular location">
    <subcellularLocation>
        <location evidence="10">Cell membrane</location>
        <topology evidence="10">Multi-pass membrane protein</topology>
    </subcellularLocation>
</comment>
<keyword evidence="4 10" id="KW-0288">FMN</keyword>
<dbReference type="HAMAP" id="MF_00462">
    <property type="entry name" value="RsxD_RnfD"/>
    <property type="match status" value="1"/>
</dbReference>
<accession>A0ABY8PRX8</accession>
<sequence length="327" mass="36208">MKLNVAAAPHLRSKDSVRAVMVDVLIALIPSFIVSTWVFGWRAFWIMLYTMLLAEGMELFIMKVLRKQKNFKPDFSASVTGLLLAMNLSLAVNWWQILIGTFAAIVLGKHVYGGLGKNVFNPALVGRVFMLISFPVAMTTWYRPFYFKYDTITTATPLAILKEKGVSTLANWPDYPINLKTLFIGTVPGSIGEVSALALIIGFIYLVLRGRIKIWIPITYISTVFVISSIFYLADPTKYASPLFHLFAGGLMLGALFMATDMVTSPMTVKGQIIFGLGLGLITMTIRLFGGYPEGVSFSILIMNAFVPLIDIYAKPRIFGTTRGGKK</sequence>
<comment type="subunit">
    <text evidence="10">The complex is composed of six subunits: RnfA, RnfB, RnfC, RnfD, RnfE and RnfG.</text>
</comment>
<dbReference type="RefSeq" id="WP_280999790.1">
    <property type="nucleotide sequence ID" value="NZ_CP069362.1"/>
</dbReference>
<evidence type="ECO:0000256" key="3">
    <source>
        <dbReference type="ARBA" id="ARBA00022630"/>
    </source>
</evidence>
<feature type="transmembrane region" description="Helical" evidence="10">
    <location>
        <begin position="214"/>
        <end position="233"/>
    </location>
</feature>
<dbReference type="NCBIfam" id="TIGR01946">
    <property type="entry name" value="rnfD"/>
    <property type="match status" value="1"/>
</dbReference>
<keyword evidence="8 10" id="KW-1133">Transmembrane helix</keyword>
<name>A0ABY8PRX8_9BACT</name>
<feature type="transmembrane region" description="Helical" evidence="10">
    <location>
        <begin position="182"/>
        <end position="207"/>
    </location>
</feature>